<evidence type="ECO:0000313" key="2">
    <source>
        <dbReference type="Proteomes" id="UP000193467"/>
    </source>
</evidence>
<dbReference type="STRING" id="106004.A0A1Y2ELW9"/>
<dbReference type="InParanoid" id="A0A1Y2ELW9"/>
<reference evidence="1 2" key="1">
    <citation type="submission" date="2016-07" db="EMBL/GenBank/DDBJ databases">
        <title>Pervasive Adenine N6-methylation of Active Genes in Fungi.</title>
        <authorList>
            <consortium name="DOE Joint Genome Institute"/>
            <person name="Mondo S.J."/>
            <person name="Dannebaum R.O."/>
            <person name="Kuo R.C."/>
            <person name="Labutti K."/>
            <person name="Haridas S."/>
            <person name="Kuo A."/>
            <person name="Salamov A."/>
            <person name="Ahrendt S.R."/>
            <person name="Lipzen A."/>
            <person name="Sullivan W."/>
            <person name="Andreopoulos W.B."/>
            <person name="Clum A."/>
            <person name="Lindquist E."/>
            <person name="Daum C."/>
            <person name="Ramamoorthy G.K."/>
            <person name="Gryganskyi A."/>
            <person name="Culley D."/>
            <person name="Magnuson J.K."/>
            <person name="James T.Y."/>
            <person name="O'Malley M.A."/>
            <person name="Stajich J.E."/>
            <person name="Spatafora J.W."/>
            <person name="Visel A."/>
            <person name="Grigoriev I.V."/>
        </authorList>
    </citation>
    <scope>NUCLEOTIDE SEQUENCE [LARGE SCALE GENOMIC DNA]</scope>
    <source>
        <strain evidence="1 2">62-1032</strain>
    </source>
</reference>
<evidence type="ECO:0008006" key="3">
    <source>
        <dbReference type="Google" id="ProtNLM"/>
    </source>
</evidence>
<name>A0A1Y2ELW9_9BASI</name>
<gene>
    <name evidence="1" type="ORF">BCR35DRAFT_307561</name>
</gene>
<dbReference type="EMBL" id="MCGR01000051">
    <property type="protein sequence ID" value="ORY72561.1"/>
    <property type="molecule type" value="Genomic_DNA"/>
</dbReference>
<comment type="caution">
    <text evidence="1">The sequence shown here is derived from an EMBL/GenBank/DDBJ whole genome shotgun (WGS) entry which is preliminary data.</text>
</comment>
<dbReference type="PRINTS" id="PR00081">
    <property type="entry name" value="GDHRDH"/>
</dbReference>
<organism evidence="1 2">
    <name type="scientific">Leucosporidium creatinivorum</name>
    <dbReference type="NCBI Taxonomy" id="106004"/>
    <lineage>
        <taxon>Eukaryota</taxon>
        <taxon>Fungi</taxon>
        <taxon>Dikarya</taxon>
        <taxon>Basidiomycota</taxon>
        <taxon>Pucciniomycotina</taxon>
        <taxon>Microbotryomycetes</taxon>
        <taxon>Leucosporidiales</taxon>
        <taxon>Leucosporidium</taxon>
    </lineage>
</organism>
<dbReference type="AlphaFoldDB" id="A0A1Y2ELW9"/>
<dbReference type="PANTHER" id="PTHR43431">
    <property type="entry name" value="OXIDOREDUCTASE, SHORT CHAIN DEHYDROGENASE/REDUCTASE FAMILY (AFU_ORTHOLOGUE AFUA_5G14000)"/>
    <property type="match status" value="1"/>
</dbReference>
<keyword evidence="2" id="KW-1185">Reference proteome</keyword>
<dbReference type="PANTHER" id="PTHR43431:SF7">
    <property type="entry name" value="OXIDOREDUCTASE, SHORT CHAIN DEHYDROGENASE_REDUCTASE FAMILY (AFU_ORTHOLOGUE AFUA_5G14000)"/>
    <property type="match status" value="1"/>
</dbReference>
<dbReference type="Proteomes" id="UP000193467">
    <property type="component" value="Unassembled WGS sequence"/>
</dbReference>
<protein>
    <recommendedName>
        <fullName evidence="3">NAD(P)-binding protein</fullName>
    </recommendedName>
</protein>
<dbReference type="Pfam" id="PF00106">
    <property type="entry name" value="adh_short"/>
    <property type="match status" value="1"/>
</dbReference>
<dbReference type="OrthoDB" id="5399006at2759"/>
<evidence type="ECO:0000313" key="1">
    <source>
        <dbReference type="EMBL" id="ORY72561.1"/>
    </source>
</evidence>
<dbReference type="Gene3D" id="3.40.50.720">
    <property type="entry name" value="NAD(P)-binding Rossmann-like Domain"/>
    <property type="match status" value="1"/>
</dbReference>
<dbReference type="InterPro" id="IPR036291">
    <property type="entry name" value="NAD(P)-bd_dom_sf"/>
</dbReference>
<dbReference type="InterPro" id="IPR002347">
    <property type="entry name" value="SDR_fam"/>
</dbReference>
<dbReference type="SUPFAM" id="SSF51735">
    <property type="entry name" value="NAD(P)-binding Rossmann-fold domains"/>
    <property type="match status" value="1"/>
</dbReference>
<accession>A0A1Y2ELW9</accession>
<sequence>MASKTLAIILGAGPGTGQALAVAFSKANAVALLARRKASLESVCQAVEKEGGVAKPFTCDASDKQSILDAFTSIKTEFPDHQVKVAVFNANNPFLMKPFLELTENDLKPGLDLNVYGAFTFSQQVIPLLLQAGGGSLIFSGATAALRGGAKLAAFSPSKFALRSLSQSIAREFGPQGVHTAHVILDGFIDTPALTEHFGPAEDGKRIKTASIAAAYVNLANQDKSAWTQELDLRPYSETF</sequence>
<proteinExistence type="predicted"/>